<dbReference type="InterPro" id="IPR015424">
    <property type="entry name" value="PyrdxlP-dep_Trfase"/>
</dbReference>
<dbReference type="PANTHER" id="PTHR30244:SF36">
    <property type="entry name" value="3-OXO-GLUCOSE-6-PHOSPHATE:GLUTAMATE AMINOTRANSFERASE"/>
    <property type="match status" value="1"/>
</dbReference>
<dbReference type="STRING" id="454194.PYK22_02082"/>
<dbReference type="GO" id="GO:0030170">
    <property type="term" value="F:pyridoxal phosphate binding"/>
    <property type="evidence" value="ECO:0007669"/>
    <property type="project" value="UniProtKB-ARBA"/>
</dbReference>
<organism evidence="6 7">
    <name type="scientific">Pyrinomonas methylaliphatogenes</name>
    <dbReference type="NCBI Taxonomy" id="454194"/>
    <lineage>
        <taxon>Bacteria</taxon>
        <taxon>Pseudomonadati</taxon>
        <taxon>Acidobacteriota</taxon>
        <taxon>Blastocatellia</taxon>
        <taxon>Blastocatellales</taxon>
        <taxon>Pyrinomonadaceae</taxon>
        <taxon>Pyrinomonas</taxon>
    </lineage>
</organism>
<dbReference type="PANTHER" id="PTHR30244">
    <property type="entry name" value="TRANSAMINASE"/>
    <property type="match status" value="1"/>
</dbReference>
<evidence type="ECO:0000256" key="3">
    <source>
        <dbReference type="PIRSR" id="PIRSR000390-1"/>
    </source>
</evidence>
<dbReference type="Proteomes" id="UP000031518">
    <property type="component" value="Unassembled WGS sequence"/>
</dbReference>
<dbReference type="Gene3D" id="3.40.640.10">
    <property type="entry name" value="Type I PLP-dependent aspartate aminotransferase-like (Major domain)"/>
    <property type="match status" value="1"/>
</dbReference>
<dbReference type="AlphaFoldDB" id="A0A0B6WZC6"/>
<dbReference type="GO" id="GO:0000271">
    <property type="term" value="P:polysaccharide biosynthetic process"/>
    <property type="evidence" value="ECO:0007669"/>
    <property type="project" value="TreeGrafter"/>
</dbReference>
<dbReference type="SUPFAM" id="SSF53383">
    <property type="entry name" value="PLP-dependent transferases"/>
    <property type="match status" value="1"/>
</dbReference>
<dbReference type="InterPro" id="IPR000653">
    <property type="entry name" value="DegT/StrS_aminotransferase"/>
</dbReference>
<reference evidence="6 7" key="2">
    <citation type="submission" date="2015-01" db="EMBL/GenBank/DDBJ databases">
        <title>Complete genome sequence of Pyrinomonas methylaliphatogenes type strain K22T.</title>
        <authorList>
            <person name="Lee K.C.Y."/>
            <person name="Power J.F."/>
            <person name="Dunfield P.F."/>
            <person name="Morgan X.C."/>
            <person name="Huttenhower C."/>
            <person name="Stott M.B."/>
        </authorList>
    </citation>
    <scope>NUCLEOTIDE SEQUENCE [LARGE SCALE GENOMIC DNA]</scope>
    <source>
        <strain evidence="6 7">K22</strain>
    </source>
</reference>
<evidence type="ECO:0000256" key="2">
    <source>
        <dbReference type="ARBA" id="ARBA00037999"/>
    </source>
</evidence>
<proteinExistence type="inferred from homology"/>
<keyword evidence="1 4" id="KW-0663">Pyridoxal phosphate</keyword>
<evidence type="ECO:0000256" key="5">
    <source>
        <dbReference type="RuleBase" id="RU004508"/>
    </source>
</evidence>
<name>A0A0B6WZC6_9BACT</name>
<evidence type="ECO:0000313" key="6">
    <source>
        <dbReference type="EMBL" id="CDM66072.1"/>
    </source>
</evidence>
<dbReference type="EMBL" id="CBXV010000007">
    <property type="protein sequence ID" value="CDM66072.1"/>
    <property type="molecule type" value="Genomic_DNA"/>
</dbReference>
<evidence type="ECO:0000256" key="1">
    <source>
        <dbReference type="ARBA" id="ARBA00022898"/>
    </source>
</evidence>
<dbReference type="InterPro" id="IPR015422">
    <property type="entry name" value="PyrdxlP-dep_Trfase_small"/>
</dbReference>
<dbReference type="InterPro" id="IPR015421">
    <property type="entry name" value="PyrdxlP-dep_Trfase_major"/>
</dbReference>
<sequence length="380" mass="41771">MAKIGRKVAVPLLDLAAQHEPLREELLVAIERVISSQRFILGPEVSALEGEIAQRLGVAHAIGCASGSDALLLALMALEIGPGDEVITTPYTFFATASAIVRLGARPVFVDIDPLTYNIDPGAIEAAITKRTRAIIPVHLFGQCAEMEPILKICARYGLHVIEDAAQAIGAEDRGRRAGAIGSIGCFSFYPTKNLGGMGDGGMVVTDDEALARRLRMLRAHGAEDKYRHKYVGINSRLDELQAAILRVKLKHLDEWTAKRRRNAERYRELFSEAELLDRIGLPYVREGAYHVFNQYVIRVPGGRDAVVAALRNHDVGVEIYYPVPLHLQECFGALRYHEGAFPEAEKAARETLALPIYAELTAEQQAYVVQQIRAALADD</sequence>
<dbReference type="Gene3D" id="3.90.1150.10">
    <property type="entry name" value="Aspartate Aminotransferase, domain 1"/>
    <property type="match status" value="1"/>
</dbReference>
<feature type="modified residue" description="N6-(pyridoxal phosphate)lysine" evidence="4">
    <location>
        <position position="193"/>
    </location>
</feature>
<evidence type="ECO:0000256" key="4">
    <source>
        <dbReference type="PIRSR" id="PIRSR000390-2"/>
    </source>
</evidence>
<dbReference type="Pfam" id="PF01041">
    <property type="entry name" value="DegT_DnrJ_EryC1"/>
    <property type="match status" value="1"/>
</dbReference>
<dbReference type="CDD" id="cd00616">
    <property type="entry name" value="AHBA_syn"/>
    <property type="match status" value="1"/>
</dbReference>
<reference evidence="6 7" key="1">
    <citation type="submission" date="2013-12" db="EMBL/GenBank/DDBJ databases">
        <authorList>
            <person name="Stott M."/>
        </authorList>
    </citation>
    <scope>NUCLEOTIDE SEQUENCE [LARGE SCALE GENOMIC DNA]</scope>
    <source>
        <strain evidence="6 7">K22</strain>
    </source>
</reference>
<keyword evidence="7" id="KW-1185">Reference proteome</keyword>
<gene>
    <name evidence="6" type="ORF">PYK22_02082</name>
</gene>
<comment type="similarity">
    <text evidence="2 5">Belongs to the DegT/DnrJ/EryC1 family.</text>
</comment>
<accession>A0A0B6WZC6</accession>
<dbReference type="RefSeq" id="WP_041977301.1">
    <property type="nucleotide sequence ID" value="NZ_CBXV010000007.1"/>
</dbReference>
<dbReference type="FunFam" id="3.40.640.10:FF:000089">
    <property type="entry name" value="Aminotransferase, DegT/DnrJ/EryC1/StrS family"/>
    <property type="match status" value="1"/>
</dbReference>
<dbReference type="GO" id="GO:0008483">
    <property type="term" value="F:transaminase activity"/>
    <property type="evidence" value="ECO:0007669"/>
    <property type="project" value="TreeGrafter"/>
</dbReference>
<protein>
    <submittedName>
        <fullName evidence="6">Predicted PLP-dependent enzyme possibly involved in cell wall biogenesis</fullName>
    </submittedName>
</protein>
<dbReference type="OrthoDB" id="9810913at2"/>
<feature type="active site" description="Proton acceptor" evidence="3">
    <location>
        <position position="193"/>
    </location>
</feature>
<dbReference type="PIRSF" id="PIRSF000390">
    <property type="entry name" value="PLP_StrS"/>
    <property type="match status" value="1"/>
</dbReference>
<evidence type="ECO:0000313" key="7">
    <source>
        <dbReference type="Proteomes" id="UP000031518"/>
    </source>
</evidence>